<gene>
    <name evidence="1" type="ORF">GV68_02880</name>
</gene>
<sequence length="226" mass="24939">MEFFLKDVLIERHQVVRIHLDQLERSTAPTAPREDEAIYASIALRFLMDDNALGAVAHELGIVIEVDVPDFTGTPLAQAIVFAAGGYPYDGHVTEAYYAYRAPGPESPHRRQFEENVKASPRSPPVRPLKYTKFLKTPCLGLAGEIVDRSTLIRYVANRCGGAHYHSSRTRFDAIENSMTDIGNGLRVRGDGMSVVFMETLGTSWFLLQSPGVSALRNALGSNCGR</sequence>
<dbReference type="EMBL" id="JOKJ01000010">
    <property type="protein sequence ID" value="KEQ08256.1"/>
    <property type="molecule type" value="Genomic_DNA"/>
</dbReference>
<protein>
    <submittedName>
        <fullName evidence="1">Uncharacterized protein</fullName>
    </submittedName>
</protein>
<dbReference type="AlphaFoldDB" id="A0A922TB51"/>
<name>A0A922TB51_9HYPH</name>
<keyword evidence="2" id="KW-1185">Reference proteome</keyword>
<reference evidence="1 2" key="1">
    <citation type="submission" date="2014-06" db="EMBL/GenBank/DDBJ databases">
        <title>Rhizobium pelagicum/R2-400B4.</title>
        <authorList>
            <person name="Kimes N.E."/>
            <person name="Lopez-Perez M."/>
        </authorList>
    </citation>
    <scope>NUCLEOTIDE SEQUENCE [LARGE SCALE GENOMIC DNA]</scope>
    <source>
        <strain evidence="1 2">R2-400B4</strain>
    </source>
</reference>
<organism evidence="1 2">
    <name type="scientific">Pseudorhizobium pelagicum</name>
    <dbReference type="NCBI Taxonomy" id="1509405"/>
    <lineage>
        <taxon>Bacteria</taxon>
        <taxon>Pseudomonadati</taxon>
        <taxon>Pseudomonadota</taxon>
        <taxon>Alphaproteobacteria</taxon>
        <taxon>Hyphomicrobiales</taxon>
        <taxon>Rhizobiaceae</taxon>
        <taxon>Rhizobium/Agrobacterium group</taxon>
        <taxon>Pseudorhizobium</taxon>
    </lineage>
</organism>
<dbReference type="Proteomes" id="UP000052167">
    <property type="component" value="Unassembled WGS sequence"/>
</dbReference>
<proteinExistence type="predicted"/>
<evidence type="ECO:0000313" key="1">
    <source>
        <dbReference type="EMBL" id="KEQ08256.1"/>
    </source>
</evidence>
<comment type="caution">
    <text evidence="1">The sequence shown here is derived from an EMBL/GenBank/DDBJ whole genome shotgun (WGS) entry which is preliminary data.</text>
</comment>
<accession>A0A922TB51</accession>
<evidence type="ECO:0000313" key="2">
    <source>
        <dbReference type="Proteomes" id="UP000052167"/>
    </source>
</evidence>